<reference evidence="3 4" key="1">
    <citation type="submission" date="2016-11" db="EMBL/GenBank/DDBJ databases">
        <authorList>
            <person name="Jaros S."/>
            <person name="Januszkiewicz K."/>
            <person name="Wedrychowicz H."/>
        </authorList>
    </citation>
    <scope>NUCLEOTIDE SEQUENCE [LARGE SCALE GENOMIC DNA]</scope>
    <source>
        <strain evidence="3 4">GAS499</strain>
    </source>
</reference>
<evidence type="ECO:0000313" key="4">
    <source>
        <dbReference type="Proteomes" id="UP000189935"/>
    </source>
</evidence>
<dbReference type="Pfam" id="PF04993">
    <property type="entry name" value="TfoX_N"/>
    <property type="match status" value="1"/>
</dbReference>
<dbReference type="Gene3D" id="3.30.1460.30">
    <property type="entry name" value="YgaC/TfoX-N like chaperone"/>
    <property type="match status" value="1"/>
</dbReference>
<name>A0A1M6YB44_9BRAD</name>
<sequence length="131" mass="14504">MAYDEKTAERVRKLLSVRTDVVEKKMMGGLCFMVNGRMCCSVSGRGGLLVRVGPDAHQSMLGEPHVQPMEMRGRTMAGFLRVAPEGYRTEAALKKWVKRGVDFVAAMPSAPPARKATRPKSRKQQRVRASA</sequence>
<feature type="region of interest" description="Disordered" evidence="1">
    <location>
        <begin position="108"/>
        <end position="131"/>
    </location>
</feature>
<dbReference type="InterPro" id="IPR007076">
    <property type="entry name" value="TfoX_N"/>
</dbReference>
<evidence type="ECO:0000313" key="3">
    <source>
        <dbReference type="EMBL" id="SHL15517.1"/>
    </source>
</evidence>
<dbReference type="OrthoDB" id="214902at2"/>
<feature type="compositionally biased region" description="Basic residues" evidence="1">
    <location>
        <begin position="115"/>
        <end position="131"/>
    </location>
</feature>
<proteinExistence type="predicted"/>
<feature type="domain" description="TfoX N-terminal" evidence="2">
    <location>
        <begin position="14"/>
        <end position="103"/>
    </location>
</feature>
<protein>
    <submittedName>
        <fullName evidence="3">TfoX N-terminal domain-containing protein</fullName>
    </submittedName>
</protein>
<organism evidence="3 4">
    <name type="scientific">Bradyrhizobium lablabi</name>
    <dbReference type="NCBI Taxonomy" id="722472"/>
    <lineage>
        <taxon>Bacteria</taxon>
        <taxon>Pseudomonadati</taxon>
        <taxon>Pseudomonadota</taxon>
        <taxon>Alphaproteobacteria</taxon>
        <taxon>Hyphomicrobiales</taxon>
        <taxon>Nitrobacteraceae</taxon>
        <taxon>Bradyrhizobium</taxon>
    </lineage>
</organism>
<accession>A0A1M6YB44</accession>
<dbReference type="RefSeq" id="WP_079542537.1">
    <property type="nucleotide sequence ID" value="NZ_LT670844.1"/>
</dbReference>
<evidence type="ECO:0000259" key="2">
    <source>
        <dbReference type="Pfam" id="PF04993"/>
    </source>
</evidence>
<gene>
    <name evidence="3" type="ORF">SAMN05444159_5154</name>
</gene>
<dbReference type="Proteomes" id="UP000189935">
    <property type="component" value="Chromosome I"/>
</dbReference>
<dbReference type="AlphaFoldDB" id="A0A1M6YB44"/>
<dbReference type="EMBL" id="LT670844">
    <property type="protein sequence ID" value="SHL15517.1"/>
    <property type="molecule type" value="Genomic_DNA"/>
</dbReference>
<evidence type="ECO:0000256" key="1">
    <source>
        <dbReference type="SAM" id="MobiDB-lite"/>
    </source>
</evidence>
<dbReference type="SUPFAM" id="SSF159894">
    <property type="entry name" value="YgaC/TfoX-N like"/>
    <property type="match status" value="1"/>
</dbReference>